<dbReference type="Pfam" id="PF24498">
    <property type="entry name" value="Ig_TMEM131L_3"/>
    <property type="match status" value="1"/>
</dbReference>
<name>A0A2J7PYH1_9NEOP</name>
<keyword evidence="5 8" id="KW-1133">Transmembrane helix</keyword>
<feature type="compositionally biased region" description="Polar residues" evidence="7">
    <location>
        <begin position="1186"/>
        <end position="1202"/>
    </location>
</feature>
<accession>A0A2J7PYH1</accession>
<dbReference type="GO" id="GO:0016020">
    <property type="term" value="C:membrane"/>
    <property type="evidence" value="ECO:0007669"/>
    <property type="project" value="UniProtKB-SubCell"/>
</dbReference>
<evidence type="ECO:0000256" key="5">
    <source>
        <dbReference type="ARBA" id="ARBA00022989"/>
    </source>
</evidence>
<evidence type="ECO:0000256" key="4">
    <source>
        <dbReference type="ARBA" id="ARBA00022729"/>
    </source>
</evidence>
<keyword evidence="6 8" id="KW-0472">Membrane</keyword>
<feature type="region of interest" description="Disordered" evidence="7">
    <location>
        <begin position="1178"/>
        <end position="1214"/>
    </location>
</feature>
<feature type="region of interest" description="Disordered" evidence="7">
    <location>
        <begin position="1573"/>
        <end position="1637"/>
    </location>
</feature>
<dbReference type="OrthoDB" id="168404at2759"/>
<feature type="domain" description="Transmembrane protein 131-like N-terminal" evidence="10">
    <location>
        <begin position="83"/>
        <end position="165"/>
    </location>
</feature>
<protein>
    <submittedName>
        <fullName evidence="15">Uncharacterized protein</fullName>
    </submittedName>
</protein>
<evidence type="ECO:0000256" key="9">
    <source>
        <dbReference type="SAM" id="SignalP"/>
    </source>
</evidence>
<dbReference type="Pfam" id="PF24501">
    <property type="entry name" value="Ig_TMEM131L_5"/>
    <property type="match status" value="1"/>
</dbReference>
<feature type="chain" id="PRO_5014395323" evidence="9">
    <location>
        <begin position="26"/>
        <end position="1826"/>
    </location>
</feature>
<dbReference type="InterPro" id="IPR039877">
    <property type="entry name" value="TMEM131-like"/>
</dbReference>
<comment type="subcellular location">
    <subcellularLocation>
        <location evidence="1">Membrane</location>
        <topology evidence="1">Single-pass type I membrane protein</topology>
    </subcellularLocation>
</comment>
<keyword evidence="4 9" id="KW-0732">Signal</keyword>
<evidence type="ECO:0000256" key="3">
    <source>
        <dbReference type="ARBA" id="ARBA00022692"/>
    </source>
</evidence>
<dbReference type="InParanoid" id="A0A2J7PYH1"/>
<dbReference type="Proteomes" id="UP000235965">
    <property type="component" value="Unassembled WGS sequence"/>
</dbReference>
<evidence type="ECO:0000256" key="2">
    <source>
        <dbReference type="ARBA" id="ARBA00006682"/>
    </source>
</evidence>
<dbReference type="PANTHER" id="PTHR22050">
    <property type="entry name" value="RW1 PROTEIN HOMOLOG"/>
    <property type="match status" value="1"/>
</dbReference>
<keyword evidence="16" id="KW-1185">Reference proteome</keyword>
<organism evidence="15 16">
    <name type="scientific">Cryptotermes secundus</name>
    <dbReference type="NCBI Taxonomy" id="105785"/>
    <lineage>
        <taxon>Eukaryota</taxon>
        <taxon>Metazoa</taxon>
        <taxon>Ecdysozoa</taxon>
        <taxon>Arthropoda</taxon>
        <taxon>Hexapoda</taxon>
        <taxon>Insecta</taxon>
        <taxon>Pterygota</taxon>
        <taxon>Neoptera</taxon>
        <taxon>Polyneoptera</taxon>
        <taxon>Dictyoptera</taxon>
        <taxon>Blattodea</taxon>
        <taxon>Blattoidea</taxon>
        <taxon>Termitoidae</taxon>
        <taxon>Kalotermitidae</taxon>
        <taxon>Cryptotermitinae</taxon>
        <taxon>Cryptotermes</taxon>
    </lineage>
</organism>
<feature type="compositionally biased region" description="Basic and acidic residues" evidence="7">
    <location>
        <begin position="1360"/>
        <end position="1377"/>
    </location>
</feature>
<dbReference type="PANTHER" id="PTHR22050:SF0">
    <property type="entry name" value="TRANSMEMBRANE PROTEIN 131 HOMOLOG"/>
    <property type="match status" value="1"/>
</dbReference>
<feature type="domain" description="TMEM131L fourth Ig-like" evidence="13">
    <location>
        <begin position="813"/>
        <end position="947"/>
    </location>
</feature>
<evidence type="ECO:0000313" key="16">
    <source>
        <dbReference type="Proteomes" id="UP000235965"/>
    </source>
</evidence>
<feature type="compositionally biased region" description="Basic and acidic residues" evidence="7">
    <location>
        <begin position="1471"/>
        <end position="1487"/>
    </location>
</feature>
<feature type="compositionally biased region" description="Polar residues" evidence="7">
    <location>
        <begin position="1429"/>
        <end position="1449"/>
    </location>
</feature>
<evidence type="ECO:0000259" key="10">
    <source>
        <dbReference type="Pfam" id="PF12371"/>
    </source>
</evidence>
<gene>
    <name evidence="15" type="ORF">B7P43_G15334</name>
</gene>
<dbReference type="Pfam" id="PF12371">
    <property type="entry name" value="TMEM131_like_N"/>
    <property type="match status" value="1"/>
</dbReference>
<feature type="transmembrane region" description="Helical" evidence="8">
    <location>
        <begin position="1065"/>
        <end position="1085"/>
    </location>
</feature>
<feature type="compositionally biased region" description="Basic and acidic residues" evidence="7">
    <location>
        <begin position="1205"/>
        <end position="1214"/>
    </location>
</feature>
<dbReference type="Pfam" id="PF24495">
    <property type="entry name" value="Ig_TMEM131_2"/>
    <property type="match status" value="1"/>
</dbReference>
<evidence type="ECO:0000259" key="13">
    <source>
        <dbReference type="Pfam" id="PF24499"/>
    </source>
</evidence>
<dbReference type="Pfam" id="PF24499">
    <property type="entry name" value="Ig_TMEM131L_4"/>
    <property type="match status" value="1"/>
</dbReference>
<feature type="compositionally biased region" description="Basic and acidic residues" evidence="7">
    <location>
        <begin position="1407"/>
        <end position="1417"/>
    </location>
</feature>
<dbReference type="Gene3D" id="2.60.40.10">
    <property type="entry name" value="Immunoglobulins"/>
    <property type="match status" value="1"/>
</dbReference>
<dbReference type="InterPro" id="IPR055436">
    <property type="entry name" value="Ig_TMEM131L_4"/>
</dbReference>
<keyword evidence="3 8" id="KW-0812">Transmembrane</keyword>
<evidence type="ECO:0000259" key="11">
    <source>
        <dbReference type="Pfam" id="PF24495"/>
    </source>
</evidence>
<evidence type="ECO:0000259" key="14">
    <source>
        <dbReference type="Pfam" id="PF24501"/>
    </source>
</evidence>
<feature type="transmembrane region" description="Helical" evidence="8">
    <location>
        <begin position="1097"/>
        <end position="1119"/>
    </location>
</feature>
<feature type="compositionally biased region" description="Low complexity" evidence="7">
    <location>
        <begin position="1625"/>
        <end position="1637"/>
    </location>
</feature>
<dbReference type="InterPro" id="IPR022113">
    <property type="entry name" value="TMEM131L_N"/>
</dbReference>
<dbReference type="InterPro" id="IPR055437">
    <property type="entry name" value="TMEM131L_Ig_5"/>
</dbReference>
<dbReference type="InterPro" id="IPR055435">
    <property type="entry name" value="Ig_TMEM131L_3"/>
</dbReference>
<feature type="domain" description="TMEM131L third Ig-like" evidence="12">
    <location>
        <begin position="418"/>
        <end position="504"/>
    </location>
</feature>
<evidence type="ECO:0000313" key="15">
    <source>
        <dbReference type="EMBL" id="PNF21397.1"/>
    </source>
</evidence>
<evidence type="ECO:0000259" key="12">
    <source>
        <dbReference type="Pfam" id="PF24498"/>
    </source>
</evidence>
<dbReference type="FunCoup" id="A0A2J7PYH1">
    <property type="interactions" value="1884"/>
</dbReference>
<dbReference type="EMBL" id="NEVH01020348">
    <property type="protein sequence ID" value="PNF21397.1"/>
    <property type="molecule type" value="Genomic_DNA"/>
</dbReference>
<comment type="caution">
    <text evidence="15">The sequence shown here is derived from an EMBL/GenBank/DDBJ whole genome shotgun (WGS) entry which is preliminary data.</text>
</comment>
<dbReference type="InterPro" id="IPR056311">
    <property type="entry name" value="TMEM131_Ig_2"/>
</dbReference>
<feature type="compositionally biased region" description="Acidic residues" evidence="7">
    <location>
        <begin position="1397"/>
        <end position="1406"/>
    </location>
</feature>
<comment type="similarity">
    <text evidence="2">Belongs to the TMEM131 family.</text>
</comment>
<evidence type="ECO:0000256" key="7">
    <source>
        <dbReference type="SAM" id="MobiDB-lite"/>
    </source>
</evidence>
<dbReference type="InterPro" id="IPR013783">
    <property type="entry name" value="Ig-like_fold"/>
</dbReference>
<feature type="region of interest" description="Disordered" evidence="7">
    <location>
        <begin position="1331"/>
        <end position="1515"/>
    </location>
</feature>
<sequence length="1826" mass="201918">MELRMAEHAVCFIFFLTLLEVVVKTKMTIHGNSHAFMQANNEVRYLVDGMAVSPMHKEFSSSSGVRMPSLDENPMYNNKLHLKFDPPLLDFRERHVGVPHQEKVTLFNVNNNKTVHMSSISGSTVHFHSSFFEDKVIPPLGNTSFNVVFLGREEGEMESNLFIHTSEGSFKYQVKGASVSSPYRLRPLVGVRVPLNSTYSPLIYMHNPHTTPVQIVEIYSSGGEIHLELPSGELEAPKNLWEIPPFHTKPVIRVHFVAKIEKNHTAYIRIKVNNSEEVLVVPLEVEVSSNAGLYSQDDVLDFGIGGSRDKPKEIRLLLYNSWKKVIRIQNIITTPVSKALKIDFQPVKVPPDSKSPTQVAVLTFDWKTSFESKHFGGKLVIKSKHSQHKVVIPYVAHVLEGGLEFNASVTQYCSDLGLNLGIRNFTVTNGFKIPVALVNVTLPKEAQAHFMIKKFTPTVLGEGEKVVLFQLAIRRETIESELKLESNLFLHTNISTVSIPLLCYNGRLLKVILSGFNETKLNFGTVGSASHKEAHFAVINNNPVAVLLKSWGTNMTGALVELVGAEEGNQSTVLQRHSFSNMSTTLVLMPGCYAVFRVFVEAPKTEGTVLAEVFIKTQFERLVIPTVMTVAHGDLELVPESLVIDDCFPGKFCSQQLRVRSLFSREMDVTSITSVPPDPQVSYENGREPDGSLAVHVTRILPLNTSSVGELRFNPAVGCGNHCYLGISPNSTTGSQWLHTLGLPIHTQDMDLTLLNTRHNRYLALTDGALSAWQNLTLRLDTTEVRGHLFQAKVRLTWPKLVSSTQAGNASCITFPLTQIGNTTYRKLIVQNPSSKVVVFQLALDSVYLQGNRLMDNLPERFHPNCKDCSNSIPGEFTWVEGNRSTAALQSQLGVPVHRDSFAMLLQPGETVRVTLGFKPVRTGTISALIYVRNNLTVLEVVQVSGQASHAQFKFGNRKPGSGSPLLFEIAEKHLKDCEREKHRKFPVPNLTVKRSFTARNTGDLPIHVRGFYINGLPCEGFGFRILNCVTFHLPQNGTRKIDIAFTPDFTLARIQRTLSIDTSLSIPVNYTLITTLPPYFLVSCSRVLSRPVWEPLLYYLAVSFMSFLFLSVLSLAYLESDRILKCALIAMARDGAAAVPSDSKQNCSGSHKIGDGKSCTAKPEGVGNWNLGSSAQETEKHMKASHSSHNSVGLCSKNSSWPEPDDRPVTNEVDNKEKSGCIKYDEPEVGFSNSSAPLLTIRNKKKLGKRNSSNSDTSSLSESLHEIPILKKGWGSVFSRSSQGSSVLKSRQRDAEIKATVNIENFMDMESSTKKNMEISKNGKKINQEFKKNKIQPEAMVCSEEETSSTTTESSNNDEMEKERDSCERNSLDRPHKTTTKIGKGKSSSEYRDNYEGDCDDDDYEREAHRRKDFSGRWKSTHKMTLVKSAQQQEQQFDAGSSKTSTLGTGEVPRPPSLELPYKLKSTKNTSRDRKDKNVLKRHTADKTGNLKGPIPVMESSTLRSNTARVSPPLRSSNCWGEHRASFSDVVARNDGPLYSSIVAPQKCMQQQQQQSSEVALSPFTDISTCSSASSNIGGGTTGKAPEPSVPNNISPSLGPIGPKKTMASSPSPSSSSWEIVGEPQSSPSSSSQFLSQQDSTSLFLSPFPEAPQSLQMDESPESTPFVNEIVWKQQNQVMGRAQGKKQAENYQCQNQNAFRELWPHSLWDPLYTPAAVDSALYSTPAMSEEAHAAPISVWGSLMNSVWSSSPWSTGAGSVVPTISTQPGPLVPLAPVSTPRQEVAHNVIEDTAADIDPGLGFDPFRSLNNIWSPRSTDNWNSPSNE</sequence>
<feature type="domain" description="TMEM131L fifth Ig-like" evidence="14">
    <location>
        <begin position="1001"/>
        <end position="1065"/>
    </location>
</feature>
<evidence type="ECO:0000256" key="6">
    <source>
        <dbReference type="ARBA" id="ARBA00023136"/>
    </source>
</evidence>
<evidence type="ECO:0000256" key="1">
    <source>
        <dbReference type="ARBA" id="ARBA00004479"/>
    </source>
</evidence>
<dbReference type="STRING" id="105785.A0A2J7PYH1"/>
<evidence type="ECO:0000256" key="8">
    <source>
        <dbReference type="SAM" id="Phobius"/>
    </source>
</evidence>
<feature type="signal peptide" evidence="9">
    <location>
        <begin position="1"/>
        <end position="25"/>
    </location>
</feature>
<reference evidence="15 16" key="1">
    <citation type="submission" date="2017-12" db="EMBL/GenBank/DDBJ databases">
        <title>Hemimetabolous genomes reveal molecular basis of termite eusociality.</title>
        <authorList>
            <person name="Harrison M.C."/>
            <person name="Jongepier E."/>
            <person name="Robertson H.M."/>
            <person name="Arning N."/>
            <person name="Bitard-Feildel T."/>
            <person name="Chao H."/>
            <person name="Childers C.P."/>
            <person name="Dinh H."/>
            <person name="Doddapaneni H."/>
            <person name="Dugan S."/>
            <person name="Gowin J."/>
            <person name="Greiner C."/>
            <person name="Han Y."/>
            <person name="Hu H."/>
            <person name="Hughes D.S.T."/>
            <person name="Huylmans A.-K."/>
            <person name="Kemena C."/>
            <person name="Kremer L.P.M."/>
            <person name="Lee S.L."/>
            <person name="Lopez-Ezquerra A."/>
            <person name="Mallet L."/>
            <person name="Monroy-Kuhn J.M."/>
            <person name="Moser A."/>
            <person name="Murali S.C."/>
            <person name="Muzny D.M."/>
            <person name="Otani S."/>
            <person name="Piulachs M.-D."/>
            <person name="Poelchau M."/>
            <person name="Qu J."/>
            <person name="Schaub F."/>
            <person name="Wada-Katsumata A."/>
            <person name="Worley K.C."/>
            <person name="Xie Q."/>
            <person name="Ylla G."/>
            <person name="Poulsen M."/>
            <person name="Gibbs R.A."/>
            <person name="Schal C."/>
            <person name="Richards S."/>
            <person name="Belles X."/>
            <person name="Korb J."/>
            <person name="Bornberg-Bauer E."/>
        </authorList>
    </citation>
    <scope>NUCLEOTIDE SEQUENCE [LARGE SCALE GENOMIC DNA]</scope>
    <source>
        <tissue evidence="15">Whole body</tissue>
    </source>
</reference>
<proteinExistence type="inferred from homology"/>
<feature type="compositionally biased region" description="Polar residues" evidence="7">
    <location>
        <begin position="1500"/>
        <end position="1515"/>
    </location>
</feature>
<feature type="domain" description="TMEM131 second Ig-like" evidence="11">
    <location>
        <begin position="182"/>
        <end position="271"/>
    </location>
</feature>